<dbReference type="GO" id="GO:0003723">
    <property type="term" value="F:RNA binding"/>
    <property type="evidence" value="ECO:0007669"/>
    <property type="project" value="UniProtKB-UniRule"/>
</dbReference>
<evidence type="ECO:0000256" key="2">
    <source>
        <dbReference type="SAM" id="MobiDB-lite"/>
    </source>
</evidence>
<dbReference type="SUPFAM" id="SSF54791">
    <property type="entry name" value="Eukaryotic type KH-domain (KH-domain type I)"/>
    <property type="match status" value="1"/>
</dbReference>
<reference evidence="4 5" key="1">
    <citation type="submission" date="2016-07" db="EMBL/GenBank/DDBJ databases">
        <title>Pervasive Adenine N6-methylation of Active Genes in Fungi.</title>
        <authorList>
            <consortium name="DOE Joint Genome Institute"/>
            <person name="Mondo S.J."/>
            <person name="Dannebaum R.O."/>
            <person name="Kuo R.C."/>
            <person name="Labutti K."/>
            <person name="Haridas S."/>
            <person name="Kuo A."/>
            <person name="Salamov A."/>
            <person name="Ahrendt S.R."/>
            <person name="Lipzen A."/>
            <person name="Sullivan W."/>
            <person name="Andreopoulos W.B."/>
            <person name="Clum A."/>
            <person name="Lindquist E."/>
            <person name="Daum C."/>
            <person name="Ramamoorthy G.K."/>
            <person name="Gryganskyi A."/>
            <person name="Culley D."/>
            <person name="Magnuson J.K."/>
            <person name="James T.Y."/>
            <person name="O'Malley M.A."/>
            <person name="Stajich J.E."/>
            <person name="Spatafora J.W."/>
            <person name="Visel A."/>
            <person name="Grigoriev I.V."/>
        </authorList>
    </citation>
    <scope>NUCLEOTIDE SEQUENCE [LARGE SCALE GENOMIC DNA]</scope>
    <source>
        <strain evidence="4 5">ATCC 12442</strain>
    </source>
</reference>
<dbReference type="GO" id="GO:0006355">
    <property type="term" value="P:regulation of DNA-templated transcription"/>
    <property type="evidence" value="ECO:0007669"/>
    <property type="project" value="TreeGrafter"/>
</dbReference>
<name>A0A1Y1WFZ9_9FUNG</name>
<evidence type="ECO:0000256" key="1">
    <source>
        <dbReference type="PROSITE-ProRule" id="PRU00117"/>
    </source>
</evidence>
<dbReference type="InterPro" id="IPR004088">
    <property type="entry name" value="KH_dom_type_1"/>
</dbReference>
<evidence type="ECO:0000313" key="5">
    <source>
        <dbReference type="Proteomes" id="UP000193922"/>
    </source>
</evidence>
<dbReference type="SMART" id="SM00322">
    <property type="entry name" value="KH"/>
    <property type="match status" value="1"/>
</dbReference>
<dbReference type="OrthoDB" id="277832at2759"/>
<dbReference type="Pfam" id="PF10469">
    <property type="entry name" value="AKAP7_NLS"/>
    <property type="match status" value="1"/>
</dbReference>
<dbReference type="GO" id="GO:0005634">
    <property type="term" value="C:nucleus"/>
    <property type="evidence" value="ECO:0007669"/>
    <property type="project" value="TreeGrafter"/>
</dbReference>
<accession>A0A1Y1WFZ9</accession>
<organism evidence="4 5">
    <name type="scientific">Linderina pennispora</name>
    <dbReference type="NCBI Taxonomy" id="61395"/>
    <lineage>
        <taxon>Eukaryota</taxon>
        <taxon>Fungi</taxon>
        <taxon>Fungi incertae sedis</taxon>
        <taxon>Zoopagomycota</taxon>
        <taxon>Kickxellomycotina</taxon>
        <taxon>Kickxellomycetes</taxon>
        <taxon>Kickxellales</taxon>
        <taxon>Kickxellaceae</taxon>
        <taxon>Linderina</taxon>
    </lineage>
</organism>
<dbReference type="GO" id="GO:0006307">
    <property type="term" value="P:DNA alkylation repair"/>
    <property type="evidence" value="ECO:0007669"/>
    <property type="project" value="InterPro"/>
</dbReference>
<dbReference type="Proteomes" id="UP000193922">
    <property type="component" value="Unassembled WGS sequence"/>
</dbReference>
<keyword evidence="1" id="KW-0694">RNA-binding</keyword>
<protein>
    <recommendedName>
        <fullName evidence="3">K Homology domain-containing protein</fullName>
    </recommendedName>
</protein>
<dbReference type="AlphaFoldDB" id="A0A1Y1WFZ9"/>
<dbReference type="InterPro" id="IPR009097">
    <property type="entry name" value="Cyclic_Pdiesterase"/>
</dbReference>
<comment type="caution">
    <text evidence="4">The sequence shown here is derived from an EMBL/GenBank/DDBJ whole genome shotgun (WGS) entry which is preliminary data.</text>
</comment>
<dbReference type="PANTHER" id="PTHR13360">
    <property type="entry name" value="ACTIVATING SIGNAL COINTEGRATOR 1 COMPLEX SUBUNIT 1"/>
    <property type="match status" value="1"/>
</dbReference>
<feature type="domain" description="K Homology" evidence="3">
    <location>
        <begin position="40"/>
        <end position="108"/>
    </location>
</feature>
<dbReference type="Pfam" id="PF00013">
    <property type="entry name" value="KH_1"/>
    <property type="match status" value="1"/>
</dbReference>
<dbReference type="SUPFAM" id="SSF55144">
    <property type="entry name" value="LigT-like"/>
    <property type="match status" value="1"/>
</dbReference>
<proteinExistence type="predicted"/>
<dbReference type="InterPro" id="IPR004087">
    <property type="entry name" value="KH_dom"/>
</dbReference>
<dbReference type="InterPro" id="IPR009210">
    <property type="entry name" value="ASCC1"/>
</dbReference>
<evidence type="ECO:0000259" key="3">
    <source>
        <dbReference type="SMART" id="SM00322"/>
    </source>
</evidence>
<dbReference type="EMBL" id="MCFD01000003">
    <property type="protein sequence ID" value="ORX72480.1"/>
    <property type="molecule type" value="Genomic_DNA"/>
</dbReference>
<keyword evidence="5" id="KW-1185">Reference proteome</keyword>
<feature type="region of interest" description="Disordered" evidence="2">
    <location>
        <begin position="264"/>
        <end position="283"/>
    </location>
</feature>
<dbReference type="Gene3D" id="3.90.1140.10">
    <property type="entry name" value="Cyclic phosphodiesterase"/>
    <property type="match status" value="1"/>
</dbReference>
<dbReference type="Gene3D" id="3.30.1370.10">
    <property type="entry name" value="K Homology domain, type 1"/>
    <property type="match status" value="1"/>
</dbReference>
<gene>
    <name evidence="4" type="ORF">DL89DRAFT_266058</name>
</gene>
<dbReference type="InterPro" id="IPR019510">
    <property type="entry name" value="AKAP7-like_phosphoesterase"/>
</dbReference>
<dbReference type="STRING" id="61395.A0A1Y1WFZ9"/>
<dbReference type="PANTHER" id="PTHR13360:SF1">
    <property type="entry name" value="ACTIVATING SIGNAL COINTEGRATOR 1 COMPLEX SUBUNIT 1"/>
    <property type="match status" value="1"/>
</dbReference>
<dbReference type="RefSeq" id="XP_040745904.1">
    <property type="nucleotide sequence ID" value="XM_040886951.1"/>
</dbReference>
<dbReference type="InterPro" id="IPR036612">
    <property type="entry name" value="KH_dom_type_1_sf"/>
</dbReference>
<dbReference type="PROSITE" id="PS50084">
    <property type="entry name" value="KH_TYPE_1"/>
    <property type="match status" value="1"/>
</dbReference>
<evidence type="ECO:0000313" key="4">
    <source>
        <dbReference type="EMBL" id="ORX72480.1"/>
    </source>
</evidence>
<dbReference type="GeneID" id="63803599"/>
<sequence>MIYNVGTRRYRVSTPLDASSPSSTERFCAKNSFQGSQTTKTHRITITIARALHKYLIGRQGSTLSSIREASHCKVTVPRENSKSDTVELEGSEGEIQKARDLIDKVVKENLQKVPYTHFLSLPISDLDVQRKISEFQRDIHGEYFKSLSDTSFNAPASMHVTIGMLRLLTTSEIKGAVKLLKSLHQEVYDLLGTRSLVVKVGNPAAMEANPSKARIIYLNLEDFEDAQRLEKVCGLVRSRFTDAGLIDEVRPLKIHATIMRAAQDSPTTADEPSQAADDRRRDVRVNAVPMLRRYGELSFGACKLGQIQIAKRFHFTDTGAYDSEGAILLP</sequence>